<proteinExistence type="predicted"/>
<accession>A0A1I3Q2Z2</accession>
<dbReference type="STRING" id="1576369.SAMN05421753_117117"/>
<dbReference type="InterPro" id="IPR046560">
    <property type="entry name" value="DUF6714"/>
</dbReference>
<organism evidence="1 2">
    <name type="scientific">Planctomicrobium piriforme</name>
    <dbReference type="NCBI Taxonomy" id="1576369"/>
    <lineage>
        <taxon>Bacteria</taxon>
        <taxon>Pseudomonadati</taxon>
        <taxon>Planctomycetota</taxon>
        <taxon>Planctomycetia</taxon>
        <taxon>Planctomycetales</taxon>
        <taxon>Planctomycetaceae</taxon>
        <taxon>Planctomicrobium</taxon>
    </lineage>
</organism>
<sequence length="173" mass="19905">MKRPSKTSKPAASGIKQEEWLLRYIEDAFEHVSLSGGIDIHRAQSMDDYGNMVEDQLAKYTEVIDWRRVPVTILNERPFAVTFLDAHGFRFYAPAIMTMIVNKADVNSNLEDSFICNLQVDVHGQIKGVPFHSLFSVKQRAAIVRFLKFQIHHRWPNTYGDSELTLTRILTHT</sequence>
<dbReference type="Proteomes" id="UP000199518">
    <property type="component" value="Unassembled WGS sequence"/>
</dbReference>
<evidence type="ECO:0000313" key="2">
    <source>
        <dbReference type="Proteomes" id="UP000199518"/>
    </source>
</evidence>
<evidence type="ECO:0000313" key="1">
    <source>
        <dbReference type="EMBL" id="SFJ27827.1"/>
    </source>
</evidence>
<dbReference type="Pfam" id="PF20461">
    <property type="entry name" value="DUF6714"/>
    <property type="match status" value="1"/>
</dbReference>
<gene>
    <name evidence="1" type="ORF">SAMN05421753_117117</name>
</gene>
<dbReference type="OrthoDB" id="273465at2"/>
<dbReference type="AlphaFoldDB" id="A0A1I3Q2Z2"/>
<dbReference type="EMBL" id="FOQD01000017">
    <property type="protein sequence ID" value="SFJ27827.1"/>
    <property type="molecule type" value="Genomic_DNA"/>
</dbReference>
<name>A0A1I3Q2Z2_9PLAN</name>
<reference evidence="2" key="1">
    <citation type="submission" date="2016-10" db="EMBL/GenBank/DDBJ databases">
        <authorList>
            <person name="Varghese N."/>
            <person name="Submissions S."/>
        </authorList>
    </citation>
    <scope>NUCLEOTIDE SEQUENCE [LARGE SCALE GENOMIC DNA]</scope>
    <source>
        <strain evidence="2">DSM 26348</strain>
    </source>
</reference>
<keyword evidence="2" id="KW-1185">Reference proteome</keyword>
<protein>
    <submittedName>
        <fullName evidence="1">Uncharacterized protein</fullName>
    </submittedName>
</protein>
<dbReference type="RefSeq" id="WP_092054584.1">
    <property type="nucleotide sequence ID" value="NZ_FOQD01000017.1"/>
</dbReference>